<gene>
    <name evidence="7" type="ORF">K5V21_16325</name>
</gene>
<sequence>MNKDNCIKLDNQICFSLYAASREIIKLYKPVLDKYNLTYTQYITMLVLWEEEKSTVKGIGKRLHLDSGTLTPLLKKLESMGLITRYRDSKDDRVVIAELTKEGKELKEEIIDVPEQVFCKVNMSIEKANELKANLDELLNVLKK</sequence>
<dbReference type="InterPro" id="IPR055166">
    <property type="entry name" value="Transc_reg_Sar_Rot_HTH"/>
</dbReference>
<dbReference type="RefSeq" id="WP_204594608.1">
    <property type="nucleotide sequence ID" value="NZ_JAFBDA010000007.1"/>
</dbReference>
<dbReference type="Gene3D" id="1.10.10.10">
    <property type="entry name" value="Winged helix-like DNA-binding domain superfamily/Winged helix DNA-binding domain"/>
    <property type="match status" value="1"/>
</dbReference>
<evidence type="ECO:0000256" key="1">
    <source>
        <dbReference type="ARBA" id="ARBA00004496"/>
    </source>
</evidence>
<evidence type="ECO:0000256" key="4">
    <source>
        <dbReference type="ARBA" id="ARBA00023125"/>
    </source>
</evidence>
<dbReference type="SMART" id="SM00347">
    <property type="entry name" value="HTH_MARR"/>
    <property type="match status" value="1"/>
</dbReference>
<comment type="subcellular location">
    <subcellularLocation>
        <location evidence="1">Cytoplasm</location>
    </subcellularLocation>
</comment>
<evidence type="ECO:0000313" key="8">
    <source>
        <dbReference type="Proteomes" id="UP001299068"/>
    </source>
</evidence>
<dbReference type="Proteomes" id="UP001299068">
    <property type="component" value="Unassembled WGS sequence"/>
</dbReference>
<dbReference type="PANTHER" id="PTHR33164:SF5">
    <property type="entry name" value="ORGANIC HYDROPEROXIDE RESISTANCE TRANSCRIPTIONAL REGULATOR"/>
    <property type="match status" value="1"/>
</dbReference>
<accession>A0ABS7L2H0</accession>
<dbReference type="PANTHER" id="PTHR33164">
    <property type="entry name" value="TRANSCRIPTIONAL REGULATOR, MARR FAMILY"/>
    <property type="match status" value="1"/>
</dbReference>
<dbReference type="PROSITE" id="PS50995">
    <property type="entry name" value="HTH_MARR_2"/>
    <property type="match status" value="1"/>
</dbReference>
<keyword evidence="5" id="KW-0804">Transcription</keyword>
<name>A0ABS7L2H0_CLOSR</name>
<feature type="domain" description="HTH marR-type" evidence="6">
    <location>
        <begin position="10"/>
        <end position="144"/>
    </location>
</feature>
<comment type="caution">
    <text evidence="7">The sequence shown here is derived from an EMBL/GenBank/DDBJ whole genome shotgun (WGS) entry which is preliminary data.</text>
</comment>
<protein>
    <submittedName>
        <fullName evidence="7">MarR family transcriptional regulator</fullName>
    </submittedName>
</protein>
<dbReference type="InterPro" id="IPR000835">
    <property type="entry name" value="HTH_MarR-typ"/>
</dbReference>
<dbReference type="InterPro" id="IPR039422">
    <property type="entry name" value="MarR/SlyA-like"/>
</dbReference>
<keyword evidence="8" id="KW-1185">Reference proteome</keyword>
<evidence type="ECO:0000313" key="7">
    <source>
        <dbReference type="EMBL" id="MBY0757012.1"/>
    </source>
</evidence>
<dbReference type="SUPFAM" id="SSF46785">
    <property type="entry name" value="Winged helix' DNA-binding domain"/>
    <property type="match status" value="1"/>
</dbReference>
<evidence type="ECO:0000256" key="2">
    <source>
        <dbReference type="ARBA" id="ARBA00022490"/>
    </source>
</evidence>
<evidence type="ECO:0000256" key="5">
    <source>
        <dbReference type="ARBA" id="ARBA00023163"/>
    </source>
</evidence>
<dbReference type="InterPro" id="IPR036388">
    <property type="entry name" value="WH-like_DNA-bd_sf"/>
</dbReference>
<proteinExistence type="predicted"/>
<dbReference type="EMBL" id="JAIKTU010000015">
    <property type="protein sequence ID" value="MBY0757012.1"/>
    <property type="molecule type" value="Genomic_DNA"/>
</dbReference>
<keyword evidence="3" id="KW-0805">Transcription regulation</keyword>
<reference evidence="7 8" key="1">
    <citation type="journal article" date="2021" name="Cell Host Microbe">
        <title>in vivo commensal control of Clostridioides difficile virulence.</title>
        <authorList>
            <person name="Girinathan B.P."/>
            <person name="Dibenedetto N."/>
            <person name="Worley J.N."/>
            <person name="Peltier J."/>
            <person name="Arrieta-Ortiz M.L."/>
            <person name="Rupa Christinal Immanuel S."/>
            <person name="Lavin R."/>
            <person name="Delaney M.L."/>
            <person name="Cummins C."/>
            <person name="Hoffmann M."/>
            <person name="Luo Y."/>
            <person name="Gonzalez-Escalona N."/>
            <person name="Allard M."/>
            <person name="Onderdonk A.B."/>
            <person name="Gerber G.K."/>
            <person name="Sonenshein A.L."/>
            <person name="Baliga N."/>
            <person name="Dupuy B."/>
            <person name="Bry L."/>
        </authorList>
    </citation>
    <scope>NUCLEOTIDE SEQUENCE [LARGE SCALE GENOMIC DNA]</scope>
    <source>
        <strain evidence="7 8">DSM 599</strain>
    </source>
</reference>
<dbReference type="InterPro" id="IPR036390">
    <property type="entry name" value="WH_DNA-bd_sf"/>
</dbReference>
<organism evidence="7 8">
    <name type="scientific">Clostridium sardiniense</name>
    <name type="common">Clostridium absonum</name>
    <dbReference type="NCBI Taxonomy" id="29369"/>
    <lineage>
        <taxon>Bacteria</taxon>
        <taxon>Bacillati</taxon>
        <taxon>Bacillota</taxon>
        <taxon>Clostridia</taxon>
        <taxon>Eubacteriales</taxon>
        <taxon>Clostridiaceae</taxon>
        <taxon>Clostridium</taxon>
    </lineage>
</organism>
<evidence type="ECO:0000259" key="6">
    <source>
        <dbReference type="PROSITE" id="PS50995"/>
    </source>
</evidence>
<dbReference type="Pfam" id="PF22381">
    <property type="entry name" value="Staph_reg_Sar_Rot"/>
    <property type="match status" value="1"/>
</dbReference>
<keyword evidence="2" id="KW-0963">Cytoplasm</keyword>
<evidence type="ECO:0000256" key="3">
    <source>
        <dbReference type="ARBA" id="ARBA00023015"/>
    </source>
</evidence>
<keyword evidence="4" id="KW-0238">DNA-binding</keyword>